<dbReference type="HAMAP" id="MF_00033">
    <property type="entry name" value="MurG"/>
    <property type="match status" value="1"/>
</dbReference>
<name>A0A2W5T2S1_ANCNO</name>
<evidence type="ECO:0000256" key="7">
    <source>
        <dbReference type="ARBA" id="ARBA00023136"/>
    </source>
</evidence>
<dbReference type="Proteomes" id="UP000248887">
    <property type="component" value="Unassembled WGS sequence"/>
</dbReference>
<dbReference type="AlphaFoldDB" id="A0A2W5T2S1"/>
<dbReference type="PANTHER" id="PTHR21015:SF22">
    <property type="entry name" value="GLYCOSYLTRANSFERASE"/>
    <property type="match status" value="1"/>
</dbReference>
<feature type="domain" description="Glycosyl transferase family 28 C-terminal" evidence="12">
    <location>
        <begin position="182"/>
        <end position="352"/>
    </location>
</feature>
<proteinExistence type="inferred from homology"/>
<dbReference type="GO" id="GO:0005975">
    <property type="term" value="P:carbohydrate metabolic process"/>
    <property type="evidence" value="ECO:0007669"/>
    <property type="project" value="InterPro"/>
</dbReference>
<evidence type="ECO:0000256" key="2">
    <source>
        <dbReference type="ARBA" id="ARBA00022618"/>
    </source>
</evidence>
<dbReference type="GO" id="GO:0050511">
    <property type="term" value="F:undecaprenyldiphospho-muramoylpentapeptide beta-N-acetylglucosaminyltransferase activity"/>
    <property type="evidence" value="ECO:0007669"/>
    <property type="project" value="UniProtKB-UniRule"/>
</dbReference>
<comment type="caution">
    <text evidence="13">The sequence shown here is derived from an EMBL/GenBank/DDBJ whole genome shotgun (WGS) entry which is preliminary data.</text>
</comment>
<dbReference type="Gene3D" id="3.40.50.2000">
    <property type="entry name" value="Glycogen Phosphorylase B"/>
    <property type="match status" value="2"/>
</dbReference>
<dbReference type="GO" id="GO:0051991">
    <property type="term" value="F:UDP-N-acetyl-D-glucosamine:N-acetylmuramoyl-L-alanyl-D-glutamyl-meso-2,6-diaminopimelyl-D-alanyl-D-alanine-diphosphoundecaprenol 4-beta-N-acetylglucosaminlytransferase activity"/>
    <property type="evidence" value="ECO:0007669"/>
    <property type="project" value="RHEA"/>
</dbReference>
<keyword evidence="9 10" id="KW-0961">Cell wall biogenesis/degradation</keyword>
<keyword evidence="8 10" id="KW-0131">Cell cycle</keyword>
<comment type="pathway">
    <text evidence="10">Cell wall biogenesis; peptidoglycan biosynthesis.</text>
</comment>
<dbReference type="InterPro" id="IPR004276">
    <property type="entry name" value="GlycoTrans_28_N"/>
</dbReference>
<dbReference type="EMBL" id="QFQD01000052">
    <property type="protein sequence ID" value="PZQ81110.1"/>
    <property type="molecule type" value="Genomic_DNA"/>
</dbReference>
<dbReference type="SUPFAM" id="SSF53756">
    <property type="entry name" value="UDP-Glycosyltransferase/glycogen phosphorylase"/>
    <property type="match status" value="1"/>
</dbReference>
<keyword evidence="5 10" id="KW-0133">Cell shape</keyword>
<feature type="binding site" evidence="10">
    <location>
        <position position="188"/>
    </location>
    <ligand>
        <name>UDP-N-acetyl-alpha-D-glucosamine</name>
        <dbReference type="ChEBI" id="CHEBI:57705"/>
    </ligand>
</feature>
<keyword evidence="6 10" id="KW-0573">Peptidoglycan synthesis</keyword>
<dbReference type="GO" id="GO:0008360">
    <property type="term" value="P:regulation of cell shape"/>
    <property type="evidence" value="ECO:0007669"/>
    <property type="project" value="UniProtKB-KW"/>
</dbReference>
<evidence type="ECO:0000256" key="9">
    <source>
        <dbReference type="ARBA" id="ARBA00023316"/>
    </source>
</evidence>
<organism evidence="13 14">
    <name type="scientific">Ancylobacter novellus</name>
    <name type="common">Thiobacillus novellus</name>
    <dbReference type="NCBI Taxonomy" id="921"/>
    <lineage>
        <taxon>Bacteria</taxon>
        <taxon>Pseudomonadati</taxon>
        <taxon>Pseudomonadota</taxon>
        <taxon>Alphaproteobacteria</taxon>
        <taxon>Hyphomicrobiales</taxon>
        <taxon>Xanthobacteraceae</taxon>
        <taxon>Ancylobacter</taxon>
    </lineage>
</organism>
<dbReference type="Pfam" id="PF03033">
    <property type="entry name" value="Glyco_transf_28"/>
    <property type="match status" value="1"/>
</dbReference>
<dbReference type="InterPro" id="IPR006009">
    <property type="entry name" value="GlcNAc_MurG"/>
</dbReference>
<evidence type="ECO:0000256" key="5">
    <source>
        <dbReference type="ARBA" id="ARBA00022960"/>
    </source>
</evidence>
<dbReference type="UniPathway" id="UPA00219"/>
<evidence type="ECO:0000313" key="13">
    <source>
        <dbReference type="EMBL" id="PZQ81110.1"/>
    </source>
</evidence>
<dbReference type="GO" id="GO:0005886">
    <property type="term" value="C:plasma membrane"/>
    <property type="evidence" value="ECO:0007669"/>
    <property type="project" value="UniProtKB-SubCell"/>
</dbReference>
<evidence type="ECO:0000256" key="3">
    <source>
        <dbReference type="ARBA" id="ARBA00022676"/>
    </source>
</evidence>
<dbReference type="GO" id="GO:0051301">
    <property type="term" value="P:cell division"/>
    <property type="evidence" value="ECO:0007669"/>
    <property type="project" value="UniProtKB-KW"/>
</dbReference>
<evidence type="ECO:0000256" key="4">
    <source>
        <dbReference type="ARBA" id="ARBA00022679"/>
    </source>
</evidence>
<comment type="subcellular location">
    <subcellularLocation>
        <location evidence="10">Cell membrane</location>
        <topology evidence="10">Peripheral membrane protein</topology>
        <orientation evidence="10">Cytoplasmic side</orientation>
    </subcellularLocation>
</comment>
<dbReference type="Pfam" id="PF04101">
    <property type="entry name" value="Glyco_tran_28_C"/>
    <property type="match status" value="1"/>
</dbReference>
<keyword evidence="2 10" id="KW-0132">Cell division</keyword>
<evidence type="ECO:0000256" key="1">
    <source>
        <dbReference type="ARBA" id="ARBA00022475"/>
    </source>
</evidence>
<feature type="binding site" evidence="10">
    <location>
        <position position="293"/>
    </location>
    <ligand>
        <name>UDP-N-acetyl-alpha-D-glucosamine</name>
        <dbReference type="ChEBI" id="CHEBI:57705"/>
    </ligand>
</feature>
<evidence type="ECO:0000256" key="8">
    <source>
        <dbReference type="ARBA" id="ARBA00023306"/>
    </source>
</evidence>
<keyword evidence="4 10" id="KW-0808">Transferase</keyword>
<evidence type="ECO:0000313" key="14">
    <source>
        <dbReference type="Proteomes" id="UP000248887"/>
    </source>
</evidence>
<comment type="catalytic activity">
    <reaction evidence="10">
        <text>di-trans,octa-cis-undecaprenyl diphospho-N-acetyl-alpha-D-muramoyl-L-alanyl-D-glutamyl-meso-2,6-diaminopimeloyl-D-alanyl-D-alanine + UDP-N-acetyl-alpha-D-glucosamine = di-trans,octa-cis-undecaprenyl diphospho-[N-acetyl-alpha-D-glucosaminyl-(1-&gt;4)]-N-acetyl-alpha-D-muramoyl-L-alanyl-D-glutamyl-meso-2,6-diaminopimeloyl-D-alanyl-D-alanine + UDP + H(+)</text>
        <dbReference type="Rhea" id="RHEA:31227"/>
        <dbReference type="ChEBI" id="CHEBI:15378"/>
        <dbReference type="ChEBI" id="CHEBI:57705"/>
        <dbReference type="ChEBI" id="CHEBI:58223"/>
        <dbReference type="ChEBI" id="CHEBI:61387"/>
        <dbReference type="ChEBI" id="CHEBI:61388"/>
        <dbReference type="EC" id="2.4.1.227"/>
    </reaction>
</comment>
<comment type="caution">
    <text evidence="10">Lacks conserved residue(s) required for the propagation of feature annotation.</text>
</comment>
<dbReference type="InterPro" id="IPR007235">
    <property type="entry name" value="Glyco_trans_28_C"/>
</dbReference>
<gene>
    <name evidence="10" type="primary">murG</name>
    <name evidence="13" type="ORF">DI549_15130</name>
</gene>
<keyword evidence="7 10" id="KW-0472">Membrane</keyword>
<dbReference type="CDD" id="cd03785">
    <property type="entry name" value="GT28_MurG"/>
    <property type="match status" value="1"/>
</dbReference>
<evidence type="ECO:0000259" key="11">
    <source>
        <dbReference type="Pfam" id="PF03033"/>
    </source>
</evidence>
<keyword evidence="1 10" id="KW-1003">Cell membrane</keyword>
<keyword evidence="3 10" id="KW-0328">Glycosyltransferase</keyword>
<protein>
    <recommendedName>
        <fullName evidence="10">UDP-N-acetylglucosamine--N-acetylmuramyl-(pentapeptide) pyrophosphoryl-undecaprenol N-acetylglucosamine transferase</fullName>
        <ecNumber evidence="10">2.4.1.227</ecNumber>
    </recommendedName>
    <alternativeName>
        <fullName evidence="10">Undecaprenyl-PP-MurNAc-pentapeptide-UDPGlcNAc GlcNAc transferase</fullName>
    </alternativeName>
</protein>
<evidence type="ECO:0000259" key="12">
    <source>
        <dbReference type="Pfam" id="PF04101"/>
    </source>
</evidence>
<feature type="domain" description="Glycosyltransferase family 28 N-terminal" evidence="11">
    <location>
        <begin position="1"/>
        <end position="136"/>
    </location>
</feature>
<evidence type="ECO:0000256" key="10">
    <source>
        <dbReference type="HAMAP-Rule" id="MF_00033"/>
    </source>
</evidence>
<comment type="similarity">
    <text evidence="10">Belongs to the glycosyltransferase 28 family. MurG subfamily.</text>
</comment>
<sequence>MLAAGGTGGHLFPAEALAGALTRRGVVVDLATDARAARYAGHFPARKLHVLPADTVRGRSPLALGKTALALGSGIFRGYRLMRTLRPAAVVGFGGYPTVPPLLAAHLAGRPTLIHEANAVMGRANALLAKRVTAIATGYPDIFKDRPELAAKAHHTGNPVRPAVIAAVAPYEPPSAGGRLNLLVFGGSQGARVMSEIVPPGIAHLVERLDPAIRARLHIVQQARPEDIDAVRAVYDRLGVAAELAPFFSDLPARMADAHLVIARSGASTVAELGVIGRPSVLVPLPGALDQDQLANATALADGGGAVLMPQDQFTPERFAALVALHAAEPGRLAAMAEAAHRMGRADAAERLADLVIRIAKIDV</sequence>
<comment type="function">
    <text evidence="10">Cell wall formation. Catalyzes the transfer of a GlcNAc subunit on undecaprenyl-pyrophosphoryl-MurNAc-pentapeptide (lipid intermediate I) to form undecaprenyl-pyrophosphoryl-MurNAc-(pentapeptide)GlcNAc (lipid intermediate II).</text>
</comment>
<dbReference type="GO" id="GO:0071555">
    <property type="term" value="P:cell wall organization"/>
    <property type="evidence" value="ECO:0007669"/>
    <property type="project" value="UniProtKB-KW"/>
</dbReference>
<reference evidence="13 14" key="1">
    <citation type="submission" date="2017-08" db="EMBL/GenBank/DDBJ databases">
        <title>Infants hospitalized years apart are colonized by the same room-sourced microbial strains.</title>
        <authorList>
            <person name="Brooks B."/>
            <person name="Olm M.R."/>
            <person name="Firek B.A."/>
            <person name="Baker R."/>
            <person name="Thomas B.C."/>
            <person name="Morowitz M.J."/>
            <person name="Banfield J.F."/>
        </authorList>
    </citation>
    <scope>NUCLEOTIDE SEQUENCE [LARGE SCALE GENOMIC DNA]</scope>
    <source>
        <strain evidence="13">S2_005_001_R2_27</strain>
    </source>
</reference>
<accession>A0A2W5T2S1</accession>
<dbReference type="EC" id="2.4.1.227" evidence="10"/>
<feature type="binding site" evidence="10">
    <location>
        <position position="118"/>
    </location>
    <ligand>
        <name>UDP-N-acetyl-alpha-D-glucosamine</name>
        <dbReference type="ChEBI" id="CHEBI:57705"/>
    </ligand>
</feature>
<dbReference type="GO" id="GO:0009252">
    <property type="term" value="P:peptidoglycan biosynthetic process"/>
    <property type="evidence" value="ECO:0007669"/>
    <property type="project" value="UniProtKB-UniRule"/>
</dbReference>
<feature type="binding site" evidence="10">
    <location>
        <begin position="7"/>
        <end position="9"/>
    </location>
    <ligand>
        <name>UDP-N-acetyl-alpha-D-glucosamine</name>
        <dbReference type="ChEBI" id="CHEBI:57705"/>
    </ligand>
</feature>
<feature type="binding site" evidence="10">
    <location>
        <position position="161"/>
    </location>
    <ligand>
        <name>UDP-N-acetyl-alpha-D-glucosamine</name>
        <dbReference type="ChEBI" id="CHEBI:57705"/>
    </ligand>
</feature>
<dbReference type="PANTHER" id="PTHR21015">
    <property type="entry name" value="UDP-N-ACETYLGLUCOSAMINE--N-ACETYLMURAMYL-(PENTAPEPTIDE) PYROPHOSPHORYL-UNDECAPRENOL N-ACETYLGLUCOSAMINE TRANSFERASE 1"/>
    <property type="match status" value="1"/>
</dbReference>
<evidence type="ECO:0000256" key="6">
    <source>
        <dbReference type="ARBA" id="ARBA00022984"/>
    </source>
</evidence>